<evidence type="ECO:0000313" key="8">
    <source>
        <dbReference type="Proteomes" id="UP000306918"/>
    </source>
</evidence>
<evidence type="ECO:0000259" key="6">
    <source>
        <dbReference type="Pfam" id="PF07980"/>
    </source>
</evidence>
<reference evidence="7 8" key="1">
    <citation type="submission" date="2019-04" db="EMBL/GenBank/DDBJ databases">
        <title>Niastella caeni sp. nov., isolated from activated sludge.</title>
        <authorList>
            <person name="Sheng M."/>
        </authorList>
    </citation>
    <scope>NUCLEOTIDE SEQUENCE [LARGE SCALE GENOMIC DNA]</scope>
    <source>
        <strain evidence="7 8">HX-2-15</strain>
    </source>
</reference>
<keyword evidence="3" id="KW-0732">Signal</keyword>
<proteinExistence type="inferred from homology"/>
<dbReference type="AlphaFoldDB" id="A0A4S8HIB4"/>
<dbReference type="GO" id="GO:0009279">
    <property type="term" value="C:cell outer membrane"/>
    <property type="evidence" value="ECO:0007669"/>
    <property type="project" value="UniProtKB-SubCell"/>
</dbReference>
<dbReference type="Gene3D" id="1.25.40.390">
    <property type="match status" value="1"/>
</dbReference>
<evidence type="ECO:0000256" key="5">
    <source>
        <dbReference type="ARBA" id="ARBA00023237"/>
    </source>
</evidence>
<accession>A0A4S8HIB4</accession>
<dbReference type="EMBL" id="STFF01000007">
    <property type="protein sequence ID" value="THU34857.1"/>
    <property type="molecule type" value="Genomic_DNA"/>
</dbReference>
<sequence length="571" mass="64411">MKTSIYIVLLVTVFLGGCKKTDDFLTKHPLDQMTDQSYWTSENNVKTFAWGFYVNYFPGYGAGFEPGWGGYFSGETLNDDFAPNVPAQFTKNVPATSTTWSFTWVRKANLFISRVPTVPMSDEAISHWTGVGRFFRALEFFNKVRTYGDFPWYSTVLDEKDVDALYKPRDPRTLVMDSVLVDFKYAAGHVRVADDFSGPKGLVVNKWVVLAFMSRVFLFEGTWQKYQAGNTQKANEYLEAAKWAANEVITNGGYTLAPDYRKLFNSLDLGANTETIMYRRYESGTGGITHSLASYVNREAQTGVSKNTIKAYLCKDGLPVSISPLYKGDKTIANTMTDRDPRMYATFVSTLRLNGINANYSSSGYAVLKFLNDEIKETNEGLSNQNPTDAPVIRLGEVMMNYVEAAAELGTLTQADLDKTINKLRKRTGINMPSLQVIGGLPAVNGVAYDDLNRDPTVPALIWEIRRERRIELMMEGFRTNDLRRWKKYEYVDTQAKPDINRGAWIKKSDFPAAKVTIENNAAEGYIIPAPKAETQRIFNDPKVYLTPLPLDQIKLYADHGAELKQNPGWQ</sequence>
<keyword evidence="5" id="KW-0998">Cell outer membrane</keyword>
<dbReference type="Proteomes" id="UP000306918">
    <property type="component" value="Unassembled WGS sequence"/>
</dbReference>
<dbReference type="Pfam" id="PF07980">
    <property type="entry name" value="SusD_RagB"/>
    <property type="match status" value="1"/>
</dbReference>
<dbReference type="PROSITE" id="PS51257">
    <property type="entry name" value="PROKAR_LIPOPROTEIN"/>
    <property type="match status" value="1"/>
</dbReference>
<gene>
    <name evidence="7" type="ORF">FAM09_22960</name>
</gene>
<evidence type="ECO:0000256" key="4">
    <source>
        <dbReference type="ARBA" id="ARBA00023136"/>
    </source>
</evidence>
<dbReference type="InterPro" id="IPR012944">
    <property type="entry name" value="SusD_RagB_dom"/>
</dbReference>
<dbReference type="InterPro" id="IPR011990">
    <property type="entry name" value="TPR-like_helical_dom_sf"/>
</dbReference>
<dbReference type="SUPFAM" id="SSF48452">
    <property type="entry name" value="TPR-like"/>
    <property type="match status" value="1"/>
</dbReference>
<evidence type="ECO:0000256" key="3">
    <source>
        <dbReference type="ARBA" id="ARBA00022729"/>
    </source>
</evidence>
<comment type="subcellular location">
    <subcellularLocation>
        <location evidence="1">Cell outer membrane</location>
    </subcellularLocation>
</comment>
<keyword evidence="4" id="KW-0472">Membrane</keyword>
<organism evidence="7 8">
    <name type="scientific">Niastella caeni</name>
    <dbReference type="NCBI Taxonomy" id="2569763"/>
    <lineage>
        <taxon>Bacteria</taxon>
        <taxon>Pseudomonadati</taxon>
        <taxon>Bacteroidota</taxon>
        <taxon>Chitinophagia</taxon>
        <taxon>Chitinophagales</taxon>
        <taxon>Chitinophagaceae</taxon>
        <taxon>Niastella</taxon>
    </lineage>
</organism>
<protein>
    <submittedName>
        <fullName evidence="7">RagB/SusD family nutrient uptake outer membrane protein</fullName>
    </submittedName>
</protein>
<feature type="domain" description="RagB/SusD" evidence="6">
    <location>
        <begin position="300"/>
        <end position="570"/>
    </location>
</feature>
<name>A0A4S8HIB4_9BACT</name>
<dbReference type="OrthoDB" id="5694214at2"/>
<comment type="similarity">
    <text evidence="2">Belongs to the SusD family.</text>
</comment>
<comment type="caution">
    <text evidence="7">The sequence shown here is derived from an EMBL/GenBank/DDBJ whole genome shotgun (WGS) entry which is preliminary data.</text>
</comment>
<evidence type="ECO:0000313" key="7">
    <source>
        <dbReference type="EMBL" id="THU34857.1"/>
    </source>
</evidence>
<evidence type="ECO:0000256" key="2">
    <source>
        <dbReference type="ARBA" id="ARBA00006275"/>
    </source>
</evidence>
<dbReference type="RefSeq" id="WP_136579500.1">
    <property type="nucleotide sequence ID" value="NZ_STFF01000007.1"/>
</dbReference>
<keyword evidence="8" id="KW-1185">Reference proteome</keyword>
<evidence type="ECO:0000256" key="1">
    <source>
        <dbReference type="ARBA" id="ARBA00004442"/>
    </source>
</evidence>